<comment type="caution">
    <text evidence="1">The sequence shown here is derived from an EMBL/GenBank/DDBJ whole genome shotgun (WGS) entry which is preliminary data.</text>
</comment>
<organism evidence="1 2">
    <name type="scientific">Tsukamurella pseudospumae</name>
    <dbReference type="NCBI Taxonomy" id="239498"/>
    <lineage>
        <taxon>Bacteria</taxon>
        <taxon>Bacillati</taxon>
        <taxon>Actinomycetota</taxon>
        <taxon>Actinomycetes</taxon>
        <taxon>Mycobacteriales</taxon>
        <taxon>Tsukamurellaceae</taxon>
        <taxon>Tsukamurella</taxon>
    </lineage>
</organism>
<evidence type="ECO:0000313" key="1">
    <source>
        <dbReference type="EMBL" id="KXO98456.1"/>
    </source>
</evidence>
<dbReference type="RefSeq" id="WP_068744913.1">
    <property type="nucleotide sequence ID" value="NZ_LSRE01000012.1"/>
</dbReference>
<proteinExistence type="predicted"/>
<sequence>MPGSHARLDDSAALVELSPCVGGLVRTWSDDGASRLWSVPDDAWIRDAQATGRIGRVSRKENRYREAARLADSDGALLVRPRGPMRGADGNLTMAEQVVALAPEKRPSRSTFEDFREVLSRAVEHCAATDEYLVVERGARDAGREPFCLFAVLPAGTEPGVFVTVVETSPPPRDSDLWAPYVDEWDRTATISAPSGPETVATAPTVMIEAISRWDIDPWDLAFTFGRR</sequence>
<evidence type="ECO:0000313" key="2">
    <source>
        <dbReference type="Proteomes" id="UP000070409"/>
    </source>
</evidence>
<keyword evidence="2" id="KW-1185">Reference proteome</keyword>
<gene>
    <name evidence="1" type="ORF">AXK61_02310</name>
</gene>
<accession>A0A137ZJS8</accession>
<dbReference type="Proteomes" id="UP000070409">
    <property type="component" value="Unassembled WGS sequence"/>
</dbReference>
<reference evidence="1 2" key="1">
    <citation type="submission" date="2016-02" db="EMBL/GenBank/DDBJ databases">
        <authorList>
            <person name="Teng J.L."/>
            <person name="Tang Y."/>
            <person name="Huang Y."/>
            <person name="Guo F."/>
            <person name="Wei W."/>
            <person name="Chen J.H."/>
            <person name="Wong S.Y."/>
            <person name="Lau S.K."/>
            <person name="Woo P.C."/>
        </authorList>
    </citation>
    <scope>NUCLEOTIDE SEQUENCE [LARGE SCALE GENOMIC DNA]</scope>
    <source>
        <strain evidence="1 2">JCM 13375</strain>
    </source>
</reference>
<name>A0A137ZJS8_9ACTN</name>
<dbReference type="EMBL" id="LSRE01000012">
    <property type="protein sequence ID" value="KXO98456.1"/>
    <property type="molecule type" value="Genomic_DNA"/>
</dbReference>
<protein>
    <submittedName>
        <fullName evidence="1">Uncharacterized protein</fullName>
    </submittedName>
</protein>